<dbReference type="InterPro" id="IPR017871">
    <property type="entry name" value="ABC_transporter-like_CS"/>
</dbReference>
<dbReference type="InterPro" id="IPR003439">
    <property type="entry name" value="ABC_transporter-like_ATP-bd"/>
</dbReference>
<feature type="domain" description="ABC transporter" evidence="5">
    <location>
        <begin position="2"/>
        <end position="234"/>
    </location>
</feature>
<dbReference type="SMART" id="SM00382">
    <property type="entry name" value="AAA"/>
    <property type="match status" value="1"/>
</dbReference>
<reference evidence="7" key="1">
    <citation type="journal article" date="2019" name="Int. J. Syst. Evol. Microbiol.">
        <title>The Global Catalogue of Microorganisms (GCM) 10K type strain sequencing project: providing services to taxonomists for standard genome sequencing and annotation.</title>
        <authorList>
            <consortium name="The Broad Institute Genomics Platform"/>
            <consortium name="The Broad Institute Genome Sequencing Center for Infectious Disease"/>
            <person name="Wu L."/>
            <person name="Ma J."/>
        </authorList>
    </citation>
    <scope>NUCLEOTIDE SEQUENCE [LARGE SCALE GENOMIC DNA]</scope>
    <source>
        <strain evidence="7">CCUG 50754</strain>
    </source>
</reference>
<keyword evidence="2" id="KW-0547">Nucleotide-binding</keyword>
<evidence type="ECO:0000259" key="5">
    <source>
        <dbReference type="PROSITE" id="PS50893"/>
    </source>
</evidence>
<proteinExistence type="predicted"/>
<dbReference type="PANTHER" id="PTHR42794">
    <property type="entry name" value="HEMIN IMPORT ATP-BINDING PROTEIN HMUV"/>
    <property type="match status" value="1"/>
</dbReference>
<evidence type="ECO:0000313" key="6">
    <source>
        <dbReference type="EMBL" id="MFD0780125.1"/>
    </source>
</evidence>
<comment type="caution">
    <text evidence="6">The sequence shown here is derived from an EMBL/GenBank/DDBJ whole genome shotgun (WGS) entry which is preliminary data.</text>
</comment>
<evidence type="ECO:0000256" key="2">
    <source>
        <dbReference type="ARBA" id="ARBA00022741"/>
    </source>
</evidence>
<dbReference type="PROSITE" id="PS50893">
    <property type="entry name" value="ABC_TRANSPORTER_2"/>
    <property type="match status" value="1"/>
</dbReference>
<dbReference type="CDD" id="cd03214">
    <property type="entry name" value="ABC_Iron-Siderophores_B12_Hemin"/>
    <property type="match status" value="1"/>
</dbReference>
<dbReference type="SUPFAM" id="SSF52540">
    <property type="entry name" value="P-loop containing nucleoside triphosphate hydrolases"/>
    <property type="match status" value="1"/>
</dbReference>
<keyword evidence="4" id="KW-1278">Translocase</keyword>
<dbReference type="InterPro" id="IPR003593">
    <property type="entry name" value="AAA+_ATPase"/>
</dbReference>
<keyword evidence="7" id="KW-1185">Reference proteome</keyword>
<name>A0ABW2ZNP8_9MICO</name>
<evidence type="ECO:0000256" key="1">
    <source>
        <dbReference type="ARBA" id="ARBA00022448"/>
    </source>
</evidence>
<dbReference type="PROSITE" id="PS00211">
    <property type="entry name" value="ABC_TRANSPORTER_1"/>
    <property type="match status" value="1"/>
</dbReference>
<keyword evidence="3 6" id="KW-0067">ATP-binding</keyword>
<evidence type="ECO:0000256" key="4">
    <source>
        <dbReference type="ARBA" id="ARBA00022967"/>
    </source>
</evidence>
<dbReference type="EMBL" id="JBHTIM010000001">
    <property type="protein sequence ID" value="MFD0780125.1"/>
    <property type="molecule type" value="Genomic_DNA"/>
</dbReference>
<protein>
    <submittedName>
        <fullName evidence="6">ABC transporter ATP-binding protein</fullName>
    </submittedName>
</protein>
<organism evidence="6 7">
    <name type="scientific">Microbacterium koreense</name>
    <dbReference type="NCBI Taxonomy" id="323761"/>
    <lineage>
        <taxon>Bacteria</taxon>
        <taxon>Bacillati</taxon>
        <taxon>Actinomycetota</taxon>
        <taxon>Actinomycetes</taxon>
        <taxon>Micrococcales</taxon>
        <taxon>Microbacteriaceae</taxon>
        <taxon>Microbacterium</taxon>
    </lineage>
</organism>
<evidence type="ECO:0000256" key="3">
    <source>
        <dbReference type="ARBA" id="ARBA00022840"/>
    </source>
</evidence>
<dbReference type="Proteomes" id="UP001597042">
    <property type="component" value="Unassembled WGS sequence"/>
</dbReference>
<gene>
    <name evidence="6" type="ORF">ACFQZV_02280</name>
</gene>
<evidence type="ECO:0000313" key="7">
    <source>
        <dbReference type="Proteomes" id="UP001597042"/>
    </source>
</evidence>
<dbReference type="PANTHER" id="PTHR42794:SF1">
    <property type="entry name" value="HEMIN IMPORT ATP-BINDING PROTEIN HMUV"/>
    <property type="match status" value="1"/>
</dbReference>
<dbReference type="InterPro" id="IPR027417">
    <property type="entry name" value="P-loop_NTPase"/>
</dbReference>
<dbReference type="Pfam" id="PF00005">
    <property type="entry name" value="ABC_tran"/>
    <property type="match status" value="1"/>
</dbReference>
<sequence>MITAEGVTVRYGRTVALDAADLIAHTGTTFGLIGPNGSGKSTLLRSILGAVRRAGGRVEIDGQPVDGLTARQRAQRLAVVAQEEPSGLPLTAWDSVLLGRSPRLSGWSRYRAVDEAAASDAMTRAGVDHLAHRHVDELSGGERQRVLIARALAQEATHLLLDEPTNHLDVRYQHDILSLVHGLPLTTIVVLHDLNLAARYCDELMLLDAGNVAARGTPHDVLVPETLEPVYGIDMRRIDLDGVPQLVFRPR</sequence>
<dbReference type="Gene3D" id="3.40.50.300">
    <property type="entry name" value="P-loop containing nucleotide triphosphate hydrolases"/>
    <property type="match status" value="1"/>
</dbReference>
<accession>A0ABW2ZNP8</accession>
<dbReference type="RefSeq" id="WP_378752878.1">
    <property type="nucleotide sequence ID" value="NZ_JBHSSV010000012.1"/>
</dbReference>
<keyword evidence="1" id="KW-0813">Transport</keyword>
<dbReference type="GO" id="GO:0005524">
    <property type="term" value="F:ATP binding"/>
    <property type="evidence" value="ECO:0007669"/>
    <property type="project" value="UniProtKB-KW"/>
</dbReference>